<dbReference type="InterPro" id="IPR003886">
    <property type="entry name" value="NIDO_dom"/>
</dbReference>
<reference evidence="11 12" key="1">
    <citation type="submission" date="2015-12" db="EMBL/GenBank/DDBJ databases">
        <title>The genome of Folsomia candida.</title>
        <authorList>
            <person name="Faddeeva A."/>
            <person name="Derks M.F."/>
            <person name="Anvar Y."/>
            <person name="Smit S."/>
            <person name="Van Straalen N."/>
            <person name="Roelofs D."/>
        </authorList>
    </citation>
    <scope>NUCLEOTIDE SEQUENCE [LARGE SCALE GENOMIC DNA]</scope>
    <source>
        <strain evidence="11 12">VU population</strain>
        <tissue evidence="11">Whole body</tissue>
    </source>
</reference>
<dbReference type="Pfam" id="PF00069">
    <property type="entry name" value="Pkinase"/>
    <property type="match status" value="1"/>
</dbReference>
<dbReference type="Proteomes" id="UP000198287">
    <property type="component" value="Unassembled WGS sequence"/>
</dbReference>
<keyword evidence="3 7" id="KW-1133">Transmembrane helix</keyword>
<evidence type="ECO:0000256" key="5">
    <source>
        <dbReference type="ARBA" id="ARBA00023157"/>
    </source>
</evidence>
<keyword evidence="5" id="KW-1015">Disulfide bond</keyword>
<keyword evidence="6" id="KW-0768">Sushi</keyword>
<comment type="subcellular location">
    <subcellularLocation>
        <location evidence="1">Membrane</location>
    </subcellularLocation>
</comment>
<dbReference type="PROSITE" id="PS51233">
    <property type="entry name" value="VWFD"/>
    <property type="match status" value="1"/>
</dbReference>
<evidence type="ECO:0000256" key="6">
    <source>
        <dbReference type="PROSITE-ProRule" id="PRU00302"/>
    </source>
</evidence>
<gene>
    <name evidence="11" type="ORF">Fcan01_28160</name>
</gene>
<organism evidence="11 12">
    <name type="scientific">Folsomia candida</name>
    <name type="common">Springtail</name>
    <dbReference type="NCBI Taxonomy" id="158441"/>
    <lineage>
        <taxon>Eukaryota</taxon>
        <taxon>Metazoa</taxon>
        <taxon>Ecdysozoa</taxon>
        <taxon>Arthropoda</taxon>
        <taxon>Hexapoda</taxon>
        <taxon>Collembola</taxon>
        <taxon>Entomobryomorpha</taxon>
        <taxon>Isotomoidea</taxon>
        <taxon>Isotomidae</taxon>
        <taxon>Proisotominae</taxon>
        <taxon>Folsomia</taxon>
    </lineage>
</organism>
<dbReference type="GO" id="GO:0004672">
    <property type="term" value="F:protein kinase activity"/>
    <property type="evidence" value="ECO:0007669"/>
    <property type="project" value="InterPro"/>
</dbReference>
<dbReference type="SUPFAM" id="SSF56112">
    <property type="entry name" value="Protein kinase-like (PK-like)"/>
    <property type="match status" value="1"/>
</dbReference>
<dbReference type="CDD" id="cd00033">
    <property type="entry name" value="CCP"/>
    <property type="match status" value="1"/>
</dbReference>
<dbReference type="Gene3D" id="2.60.20.10">
    <property type="entry name" value="Crystallins"/>
    <property type="match status" value="1"/>
</dbReference>
<protein>
    <submittedName>
        <fullName evidence="11">Protein mesh</fullName>
    </submittedName>
</protein>
<dbReference type="InterPro" id="IPR056619">
    <property type="entry name" value="C8-3_MUC4"/>
</dbReference>
<evidence type="ECO:0000256" key="2">
    <source>
        <dbReference type="ARBA" id="ARBA00022692"/>
    </source>
</evidence>
<dbReference type="CDD" id="cd00180">
    <property type="entry name" value="PKc"/>
    <property type="match status" value="1"/>
</dbReference>
<dbReference type="Gene3D" id="1.10.510.10">
    <property type="entry name" value="Transferase(Phosphotransferase) domain 1"/>
    <property type="match status" value="1"/>
</dbReference>
<dbReference type="InterPro" id="IPR000436">
    <property type="entry name" value="Sushi_SCR_CCP_dom"/>
</dbReference>
<dbReference type="OrthoDB" id="6051552at2759"/>
<dbReference type="InterPro" id="IPR035976">
    <property type="entry name" value="Sushi/SCR/CCP_sf"/>
</dbReference>
<dbReference type="Gene3D" id="2.10.70.10">
    <property type="entry name" value="Complement Module, domain 1"/>
    <property type="match status" value="1"/>
</dbReference>
<accession>A0A226CVZ1</accession>
<dbReference type="SMART" id="SM00539">
    <property type="entry name" value="NIDO"/>
    <property type="match status" value="1"/>
</dbReference>
<dbReference type="PROSITE" id="PS50011">
    <property type="entry name" value="PROTEIN_KINASE_DOM"/>
    <property type="match status" value="1"/>
</dbReference>
<evidence type="ECO:0000256" key="7">
    <source>
        <dbReference type="SAM" id="Phobius"/>
    </source>
</evidence>
<evidence type="ECO:0000313" key="12">
    <source>
        <dbReference type="Proteomes" id="UP000198287"/>
    </source>
</evidence>
<dbReference type="Pfam" id="PF00084">
    <property type="entry name" value="Sushi"/>
    <property type="match status" value="1"/>
</dbReference>
<dbReference type="SUPFAM" id="SSF57535">
    <property type="entry name" value="Complement control module/SCR domain"/>
    <property type="match status" value="1"/>
</dbReference>
<evidence type="ECO:0000259" key="8">
    <source>
        <dbReference type="PROSITE" id="PS50011"/>
    </source>
</evidence>
<dbReference type="PANTHER" id="PTHR13802">
    <property type="entry name" value="MUCIN 4-RELATED"/>
    <property type="match status" value="1"/>
</dbReference>
<keyword evidence="4 7" id="KW-0472">Membrane</keyword>
<dbReference type="EMBL" id="LNIX01000065">
    <property type="protein sequence ID" value="OXA37099.1"/>
    <property type="molecule type" value="Genomic_DNA"/>
</dbReference>
<evidence type="ECO:0000259" key="10">
    <source>
        <dbReference type="PROSITE" id="PS51233"/>
    </source>
</evidence>
<dbReference type="GO" id="GO:0005524">
    <property type="term" value="F:ATP binding"/>
    <property type="evidence" value="ECO:0007669"/>
    <property type="project" value="InterPro"/>
</dbReference>
<feature type="transmembrane region" description="Helical" evidence="7">
    <location>
        <begin position="241"/>
        <end position="263"/>
    </location>
</feature>
<feature type="domain" description="Protein kinase" evidence="8">
    <location>
        <begin position="1"/>
        <end position="220"/>
    </location>
</feature>
<dbReference type="Pfam" id="PF06119">
    <property type="entry name" value="NIDO"/>
    <property type="match status" value="1"/>
</dbReference>
<dbReference type="Pfam" id="PF03782">
    <property type="entry name" value="AMOP"/>
    <property type="match status" value="1"/>
</dbReference>
<dbReference type="Gene3D" id="3.30.200.20">
    <property type="entry name" value="Phosphorylase Kinase, domain 1"/>
    <property type="match status" value="1"/>
</dbReference>
<evidence type="ECO:0000256" key="3">
    <source>
        <dbReference type="ARBA" id="ARBA00022989"/>
    </source>
</evidence>
<dbReference type="InterPro" id="IPR000719">
    <property type="entry name" value="Prot_kinase_dom"/>
</dbReference>
<dbReference type="InterPro" id="IPR005533">
    <property type="entry name" value="AMOP_dom"/>
</dbReference>
<evidence type="ECO:0000259" key="9">
    <source>
        <dbReference type="PROSITE" id="PS50923"/>
    </source>
</evidence>
<keyword evidence="12" id="KW-1185">Reference proteome</keyword>
<dbReference type="SMART" id="SM00032">
    <property type="entry name" value="CCP"/>
    <property type="match status" value="1"/>
</dbReference>
<dbReference type="InterPro" id="IPR011009">
    <property type="entry name" value="Kinase-like_dom_sf"/>
</dbReference>
<comment type="caution">
    <text evidence="11">The sequence shown here is derived from an EMBL/GenBank/DDBJ whole genome shotgun (WGS) entry which is preliminary data.</text>
</comment>
<comment type="caution">
    <text evidence="6">Lacks conserved residue(s) required for the propagation of feature annotation.</text>
</comment>
<dbReference type="PANTHER" id="PTHR13802:SF52">
    <property type="entry name" value="MUCIN-4"/>
    <property type="match status" value="1"/>
</dbReference>
<proteinExistence type="predicted"/>
<evidence type="ECO:0000313" key="11">
    <source>
        <dbReference type="EMBL" id="OXA37099.1"/>
    </source>
</evidence>
<evidence type="ECO:0000256" key="4">
    <source>
        <dbReference type="ARBA" id="ARBA00023136"/>
    </source>
</evidence>
<dbReference type="GO" id="GO:0007160">
    <property type="term" value="P:cell-matrix adhesion"/>
    <property type="evidence" value="ECO:0007669"/>
    <property type="project" value="InterPro"/>
</dbReference>
<feature type="domain" description="Sushi" evidence="9">
    <location>
        <begin position="1473"/>
        <end position="1544"/>
    </location>
</feature>
<sequence>MLREVILLQEINHTNVVRYYSFWLNGCLSWKGDANLYSCADSEFLYIVMELCDFSLKKWLADNVEFKSREVFIPGIMLNTLSGLGYLHERSIIHRDLKPDNILGREVNGRLEWKIGDLGLARKHGQGDEQSEMVGCLEYRSPENENSKMADVYALGKTFLNLFPKDVLNLGRTAECAVLCQIDKSRFQYDKVVGLVKKMCDNNKDLRPLVKEVKLEMKLILAKQQNADKVTICTKRPCHSYPVTICLSYIVLILATILSVLVFQTYWWRVTVEKTNPPCQFENENKKLRTKYERGLRKYSINSTTGDVLVAETGSIYFVSNYTYATSHTWTIRANSFEFVWIKLLRNELPITAKLTVTPVMTLLQINERNGTNADLNEARQLISTNSDQKYVFHGPILLLTLELKARKINEETKPYFFLKFGGFGNESRYLNRIFSHYNYIAPSGHINYPGNEKNYRNNEIATFVINPVQTITMPGFLYAANMEKNNACGDSLTVFRVIPEKISRYGHLRYNYRLDGGRCRNVLDLDFNDKTSSVRTSAYIRLWEDADCKGDRYQLDRAGAANLGGFNDKLTSVSDCKLGVADVVILGYGQLAKINVSKMFTCFLRMEIRLILQDKYTVQGDGKEVSKGEDFYLVELQKWEDYCEHHFHSFLSIGKMVSEKIRRFRVLVWTMVLVLGSRLPITSCDYLDDFWSSEEVTTAGSTHIRWTGSLSRLNEVLDRILTSTPRPPYYYHPETRADPPIRTPYRLTSERLGTIRSELLYPIQTTEEFYLSDSFLGKLDNNGRNFALGILILDLPFFGKKYNQIFEVSLHGHVALSYGKYSATYPFVFPNPGYPKEFDASIIAPLYSEFKIRAEPSDGDKTAGVYLQVERHLGSRTDEIGVELRERSKWDVRDGIVGAESFQPEHVIVATWRNVCFAGDPNSGNDTVGFNAGNGSEAFEYVKSESIRKLLTSGNVNGFPGRHIFRVDEAILSGQCAGNDTDKGRLIVAPESGNMLGGTIVNVTGPCFNSSREYYCRSRKLSTITWDYKNLTVNKDTLVTLEAWEYRDNLNFSGPEIVFVGALAEAILNSGRHEIGNTSKLKRSEEEFFDSKRVALASVRFANVSAGELNPILWSCPVPLVLFYGNTGINNVTCQGWLARERHRPNFTAQVPSLSHYLNDIAPFYSCCVWNSETSPGCYAFREEVRVSQNCVGYDPPGLWGVCSASVNSSLLEIQGRFEQLPPREGGTSVNSTKLTVLAAREGNSATVEVRLRPVEARWRYKLDVLVDGENVFFDRLPQKVQHFPGLTVHTPTYVLNQSTVIVMFKSGTGVEVIENKGHTAARIYLPTSFKNTTTGLFGRWDNVWQGEFPLPDGTEVASEMIYDLKGFYHNFGKHWKVQENESLFSYPPRRSSLDYSDPNFVPVSSLEVSKILSDQGVHPNLTYTMVDDFCGDSYQCKFDYAITGDKWAAHFTKAYQWQYNNVRNNALKPVVSCGWLPTPRNGDKSTFRFTPGTMVEFECDWGYYLLGSTRRYCSSGGEWTYPKYNEWGRAFNKSEGMTRCVS</sequence>
<dbReference type="InterPro" id="IPR001846">
    <property type="entry name" value="VWF_type-D"/>
</dbReference>
<name>A0A226CVZ1_FOLCA</name>
<dbReference type="InterPro" id="IPR051495">
    <property type="entry name" value="Epithelial_Barrier/Signaling"/>
</dbReference>
<feature type="domain" description="VWFD" evidence="10">
    <location>
        <begin position="1202"/>
        <end position="1385"/>
    </location>
</feature>
<keyword evidence="2 7" id="KW-0812">Transmembrane</keyword>
<dbReference type="SMART" id="SM00220">
    <property type="entry name" value="S_TKc"/>
    <property type="match status" value="1"/>
</dbReference>
<dbReference type="PROSITE" id="PS50923">
    <property type="entry name" value="SUSHI"/>
    <property type="match status" value="1"/>
</dbReference>
<dbReference type="GO" id="GO:0016020">
    <property type="term" value="C:membrane"/>
    <property type="evidence" value="ECO:0007669"/>
    <property type="project" value="UniProtKB-SubCell"/>
</dbReference>
<evidence type="ECO:0000256" key="1">
    <source>
        <dbReference type="ARBA" id="ARBA00004370"/>
    </source>
</evidence>
<dbReference type="Pfam" id="PF23263">
    <property type="entry name" value="C8-3_MUC4"/>
    <property type="match status" value="1"/>
</dbReference>